<dbReference type="SUPFAM" id="SSF103473">
    <property type="entry name" value="MFS general substrate transporter"/>
    <property type="match status" value="1"/>
</dbReference>
<feature type="transmembrane region" description="Helical" evidence="1">
    <location>
        <begin position="270"/>
        <end position="288"/>
    </location>
</feature>
<keyword evidence="1" id="KW-0472">Membrane</keyword>
<feature type="transmembrane region" description="Helical" evidence="1">
    <location>
        <begin position="16"/>
        <end position="38"/>
    </location>
</feature>
<feature type="transmembrane region" description="Helical" evidence="1">
    <location>
        <begin position="83"/>
        <end position="101"/>
    </location>
</feature>
<evidence type="ECO:0000313" key="2">
    <source>
        <dbReference type="EMBL" id="CAB4556882.1"/>
    </source>
</evidence>
<feature type="transmembrane region" description="Helical" evidence="1">
    <location>
        <begin position="328"/>
        <end position="349"/>
    </location>
</feature>
<accession>A0A6J6CZI6</accession>
<sequence>MKSEQNARNESDTFRSLLIMAAIGSYLLWSAGAAIPLLRLDLDISRTLAGTHNIAVGISATLGARLTVPLINKFGRDWVVRTMLLLMFIGVMALVTAPTILITVPAVGIAAFSQTIVNAISLAQISHDSAPSMRRMMMQTGIQAVVGATAILLISASLHVDRGWRLPIILGALILTPISLMRVWKVKFIVPETTHHHSATLVSKAVQTKIVAFGVTNCILEVGIGFWALDLLVSRDAPIALGALGSAILSYGIAASRLSFAYFQPNPAVVIRLAVAAIMLGAAIVCLFDDPYITMVGLTVAALGIAPLFGLGAFRVSEGFEHADLRISRYMMGTSFSFGFAPFILAIVFDNFGYVVGYGALIPIALGSYYMWKINGPTKEGLPVSN</sequence>
<feature type="transmembrane region" description="Helical" evidence="1">
    <location>
        <begin position="294"/>
        <end position="316"/>
    </location>
</feature>
<proteinExistence type="predicted"/>
<gene>
    <name evidence="2" type="ORF">UFOPK1506_00813</name>
</gene>
<keyword evidence="1" id="KW-0812">Transmembrane</keyword>
<protein>
    <submittedName>
        <fullName evidence="2">Unannotated protein</fullName>
    </submittedName>
</protein>
<reference evidence="2" key="1">
    <citation type="submission" date="2020-05" db="EMBL/GenBank/DDBJ databases">
        <authorList>
            <person name="Chiriac C."/>
            <person name="Salcher M."/>
            <person name="Ghai R."/>
            <person name="Kavagutti S V."/>
        </authorList>
    </citation>
    <scope>NUCLEOTIDE SEQUENCE</scope>
</reference>
<organism evidence="2">
    <name type="scientific">freshwater metagenome</name>
    <dbReference type="NCBI Taxonomy" id="449393"/>
    <lineage>
        <taxon>unclassified sequences</taxon>
        <taxon>metagenomes</taxon>
        <taxon>ecological metagenomes</taxon>
    </lineage>
</organism>
<feature type="transmembrane region" description="Helical" evidence="1">
    <location>
        <begin position="355"/>
        <end position="372"/>
    </location>
</feature>
<feature type="transmembrane region" description="Helical" evidence="1">
    <location>
        <begin position="241"/>
        <end position="263"/>
    </location>
</feature>
<feature type="transmembrane region" description="Helical" evidence="1">
    <location>
        <begin position="210"/>
        <end position="229"/>
    </location>
</feature>
<dbReference type="AlphaFoldDB" id="A0A6J6CZI6"/>
<feature type="transmembrane region" description="Helical" evidence="1">
    <location>
        <begin position="50"/>
        <end position="71"/>
    </location>
</feature>
<keyword evidence="1" id="KW-1133">Transmembrane helix</keyword>
<dbReference type="EMBL" id="CAEZSV010000150">
    <property type="protein sequence ID" value="CAB4556882.1"/>
    <property type="molecule type" value="Genomic_DNA"/>
</dbReference>
<evidence type="ECO:0000256" key="1">
    <source>
        <dbReference type="SAM" id="Phobius"/>
    </source>
</evidence>
<feature type="transmembrane region" description="Helical" evidence="1">
    <location>
        <begin position="137"/>
        <end position="158"/>
    </location>
</feature>
<dbReference type="Gene3D" id="1.20.1250.20">
    <property type="entry name" value="MFS general substrate transporter like domains"/>
    <property type="match status" value="1"/>
</dbReference>
<dbReference type="InterPro" id="IPR036259">
    <property type="entry name" value="MFS_trans_sf"/>
</dbReference>
<name>A0A6J6CZI6_9ZZZZ</name>